<evidence type="ECO:0000256" key="1">
    <source>
        <dbReference type="ARBA" id="ARBA00005879"/>
    </source>
</evidence>
<feature type="domain" description="Tetrapyrrole methylase" evidence="9">
    <location>
        <begin position="9"/>
        <end position="218"/>
    </location>
</feature>
<dbReference type="Proteomes" id="UP000753802">
    <property type="component" value="Unassembled WGS sequence"/>
</dbReference>
<sequence length="284" mass="30988">MNNKTQTGKVILAGAGPGDPDLVTVKTANYLQQADVVLTDRLVSKVILKRYVRPSAEIIEVGKQCRRGVSTPQQTINELLVAYALQGKFVVRLKGGDVSFFSNVLDELQALQSNGIPYEIVPGITAASGAAAYAGIPLTGRDHATAVRFLTYYKSSVVSDAYWKELAETDDTLVFYMSSETIDALIDRLIIHRISPDKKLAVIEQATTTYQQVYVSDIYAYKETLKGQSFLSPSLIVIGKVVNLQEKYGWFAGNGLREYYFKPLTSAVKSIAPGASIAGYVGRA</sequence>
<evidence type="ECO:0000256" key="2">
    <source>
        <dbReference type="ARBA" id="ARBA00012162"/>
    </source>
</evidence>
<evidence type="ECO:0000256" key="6">
    <source>
        <dbReference type="ARBA" id="ARBA00023244"/>
    </source>
</evidence>
<dbReference type="InterPro" id="IPR014777">
    <property type="entry name" value="4pyrrole_Mease_sub1"/>
</dbReference>
<name>A0ABW9ZRS5_9BACT</name>
<evidence type="ECO:0000256" key="3">
    <source>
        <dbReference type="ARBA" id="ARBA00022603"/>
    </source>
</evidence>
<evidence type="ECO:0000256" key="5">
    <source>
        <dbReference type="ARBA" id="ARBA00022691"/>
    </source>
</evidence>
<keyword evidence="5" id="KW-0949">S-adenosyl-L-methionine</keyword>
<dbReference type="GO" id="GO:0032259">
    <property type="term" value="P:methylation"/>
    <property type="evidence" value="ECO:0007669"/>
    <property type="project" value="UniProtKB-KW"/>
</dbReference>
<dbReference type="RefSeq" id="WP_161817971.1">
    <property type="nucleotide sequence ID" value="NZ_JAACJS010000011.1"/>
</dbReference>
<evidence type="ECO:0000256" key="8">
    <source>
        <dbReference type="RuleBase" id="RU003960"/>
    </source>
</evidence>
<keyword evidence="11" id="KW-1185">Reference proteome</keyword>
<protein>
    <recommendedName>
        <fullName evidence="2">uroporphyrinogen-III C-methyltransferase</fullName>
        <ecNumber evidence="2">2.1.1.107</ecNumber>
    </recommendedName>
</protein>
<comment type="pathway">
    <text evidence="7">Porphyrin-containing compound metabolism; siroheme biosynthesis; precorrin-2 from uroporphyrinogen III: step 1/1.</text>
</comment>
<dbReference type="SUPFAM" id="SSF53790">
    <property type="entry name" value="Tetrapyrrole methylase"/>
    <property type="match status" value="1"/>
</dbReference>
<dbReference type="GO" id="GO:0004851">
    <property type="term" value="F:uroporphyrin-III C-methyltransferase activity"/>
    <property type="evidence" value="ECO:0007669"/>
    <property type="project" value="UniProtKB-EC"/>
</dbReference>
<reference evidence="10 11" key="1">
    <citation type="submission" date="2020-01" db="EMBL/GenBank/DDBJ databases">
        <title>Genome analysis.</title>
        <authorList>
            <person name="Wu S."/>
            <person name="Wang G."/>
        </authorList>
    </citation>
    <scope>NUCLEOTIDE SEQUENCE [LARGE SCALE GENOMIC DNA]</scope>
    <source>
        <strain evidence="10 11">SYL130</strain>
    </source>
</reference>
<dbReference type="InterPro" id="IPR006366">
    <property type="entry name" value="CobA/CysG_C"/>
</dbReference>
<comment type="similarity">
    <text evidence="1 8">Belongs to the precorrin methyltransferase family.</text>
</comment>
<dbReference type="InterPro" id="IPR050161">
    <property type="entry name" value="Siro_Cobalamin_biosynth"/>
</dbReference>
<dbReference type="NCBIfam" id="NF004790">
    <property type="entry name" value="PRK06136.1"/>
    <property type="match status" value="1"/>
</dbReference>
<evidence type="ECO:0000313" key="11">
    <source>
        <dbReference type="Proteomes" id="UP000753802"/>
    </source>
</evidence>
<dbReference type="CDD" id="cd11642">
    <property type="entry name" value="SUMT"/>
    <property type="match status" value="1"/>
</dbReference>
<comment type="caution">
    <text evidence="10">The sequence shown here is derived from an EMBL/GenBank/DDBJ whole genome shotgun (WGS) entry which is preliminary data.</text>
</comment>
<evidence type="ECO:0000256" key="7">
    <source>
        <dbReference type="ARBA" id="ARBA00025705"/>
    </source>
</evidence>
<dbReference type="EC" id="2.1.1.107" evidence="2"/>
<dbReference type="NCBIfam" id="TIGR01469">
    <property type="entry name" value="cobA_cysG_Cterm"/>
    <property type="match status" value="1"/>
</dbReference>
<dbReference type="Pfam" id="PF00590">
    <property type="entry name" value="TP_methylase"/>
    <property type="match status" value="1"/>
</dbReference>
<accession>A0ABW9ZRS5</accession>
<keyword evidence="6" id="KW-0627">Porphyrin biosynthesis</keyword>
<evidence type="ECO:0000259" key="9">
    <source>
        <dbReference type="Pfam" id="PF00590"/>
    </source>
</evidence>
<dbReference type="PROSITE" id="PS00840">
    <property type="entry name" value="SUMT_2"/>
    <property type="match status" value="1"/>
</dbReference>
<dbReference type="EMBL" id="JAACJS010000011">
    <property type="protein sequence ID" value="NCI49659.1"/>
    <property type="molecule type" value="Genomic_DNA"/>
</dbReference>
<dbReference type="InterPro" id="IPR014776">
    <property type="entry name" value="4pyrrole_Mease_sub2"/>
</dbReference>
<dbReference type="InterPro" id="IPR003043">
    <property type="entry name" value="Uropor_MeTrfase_CS"/>
</dbReference>
<dbReference type="InterPro" id="IPR035996">
    <property type="entry name" value="4pyrrol_Methylase_sf"/>
</dbReference>
<gene>
    <name evidence="10" type="primary">cobA</name>
    <name evidence="10" type="ORF">GWC95_06985</name>
</gene>
<keyword evidence="3 8" id="KW-0489">Methyltransferase</keyword>
<proteinExistence type="inferred from homology"/>
<dbReference type="InterPro" id="IPR000878">
    <property type="entry name" value="4pyrrol_Mease"/>
</dbReference>
<dbReference type="Gene3D" id="3.40.1010.10">
    <property type="entry name" value="Cobalt-precorrin-4 Transmethylase, Domain 1"/>
    <property type="match status" value="1"/>
</dbReference>
<organism evidence="10 11">
    <name type="scientific">Sediminibacterium roseum</name>
    <dbReference type="NCBI Taxonomy" id="1978412"/>
    <lineage>
        <taxon>Bacteria</taxon>
        <taxon>Pseudomonadati</taxon>
        <taxon>Bacteroidota</taxon>
        <taxon>Chitinophagia</taxon>
        <taxon>Chitinophagales</taxon>
        <taxon>Chitinophagaceae</taxon>
        <taxon>Sediminibacterium</taxon>
    </lineage>
</organism>
<evidence type="ECO:0000313" key="10">
    <source>
        <dbReference type="EMBL" id="NCI49659.1"/>
    </source>
</evidence>
<dbReference type="PANTHER" id="PTHR45790:SF3">
    <property type="entry name" value="S-ADENOSYL-L-METHIONINE-DEPENDENT UROPORPHYRINOGEN III METHYLTRANSFERASE, CHLOROPLASTIC"/>
    <property type="match status" value="1"/>
</dbReference>
<dbReference type="Gene3D" id="3.30.950.10">
    <property type="entry name" value="Methyltransferase, Cobalt-precorrin-4 Transmethylase, Domain 2"/>
    <property type="match status" value="1"/>
</dbReference>
<keyword evidence="4 8" id="KW-0808">Transferase</keyword>
<evidence type="ECO:0000256" key="4">
    <source>
        <dbReference type="ARBA" id="ARBA00022679"/>
    </source>
</evidence>
<dbReference type="PANTHER" id="PTHR45790">
    <property type="entry name" value="SIROHEME SYNTHASE-RELATED"/>
    <property type="match status" value="1"/>
</dbReference>